<protein>
    <submittedName>
        <fullName evidence="1">Uncharacterized protein</fullName>
    </submittedName>
</protein>
<sequence length="153" mass="17907">MKLFQQSSINLFQYQHMSSKQVLLNHKNQLHATITVETTSRIVCKTILLVVSKNLYNPNNATYYNEQMEQDLEESLLSQQSNDDLNNNVAKERTIQPIESFRDILKCPMLPSFWMHVEKPDGLEFLRMDPSTKETRNYIRLNEDLSVTALKIE</sequence>
<proteinExistence type="predicted"/>
<accession>A0AAV1L0A7</accession>
<evidence type="ECO:0000313" key="1">
    <source>
        <dbReference type="EMBL" id="CAK1588404.1"/>
    </source>
</evidence>
<dbReference type="EMBL" id="CAVLGL010000082">
    <property type="protein sequence ID" value="CAK1588404.1"/>
    <property type="molecule type" value="Genomic_DNA"/>
</dbReference>
<organism evidence="1 2">
    <name type="scientific">Parnassius mnemosyne</name>
    <name type="common">clouded apollo</name>
    <dbReference type="NCBI Taxonomy" id="213953"/>
    <lineage>
        <taxon>Eukaryota</taxon>
        <taxon>Metazoa</taxon>
        <taxon>Ecdysozoa</taxon>
        <taxon>Arthropoda</taxon>
        <taxon>Hexapoda</taxon>
        <taxon>Insecta</taxon>
        <taxon>Pterygota</taxon>
        <taxon>Neoptera</taxon>
        <taxon>Endopterygota</taxon>
        <taxon>Lepidoptera</taxon>
        <taxon>Glossata</taxon>
        <taxon>Ditrysia</taxon>
        <taxon>Papilionoidea</taxon>
        <taxon>Papilionidae</taxon>
        <taxon>Parnassiinae</taxon>
        <taxon>Parnassini</taxon>
        <taxon>Parnassius</taxon>
        <taxon>Driopa</taxon>
    </lineage>
</organism>
<keyword evidence="2" id="KW-1185">Reference proteome</keyword>
<dbReference type="AlphaFoldDB" id="A0AAV1L0A7"/>
<reference evidence="1 2" key="1">
    <citation type="submission" date="2023-11" db="EMBL/GenBank/DDBJ databases">
        <authorList>
            <person name="Hedman E."/>
            <person name="Englund M."/>
            <person name="Stromberg M."/>
            <person name="Nyberg Akerstrom W."/>
            <person name="Nylinder S."/>
            <person name="Jareborg N."/>
            <person name="Kallberg Y."/>
            <person name="Kronander E."/>
        </authorList>
    </citation>
    <scope>NUCLEOTIDE SEQUENCE [LARGE SCALE GENOMIC DNA]</scope>
</reference>
<dbReference type="Proteomes" id="UP001314205">
    <property type="component" value="Unassembled WGS sequence"/>
</dbReference>
<gene>
    <name evidence="1" type="ORF">PARMNEM_LOCUS9046</name>
</gene>
<name>A0AAV1L0A7_9NEOP</name>
<evidence type="ECO:0000313" key="2">
    <source>
        <dbReference type="Proteomes" id="UP001314205"/>
    </source>
</evidence>
<comment type="caution">
    <text evidence="1">The sequence shown here is derived from an EMBL/GenBank/DDBJ whole genome shotgun (WGS) entry which is preliminary data.</text>
</comment>